<dbReference type="PROSITE" id="PS50977">
    <property type="entry name" value="HTH_TETR_2"/>
    <property type="match status" value="1"/>
</dbReference>
<organism evidence="6 7">
    <name type="scientific">Streptomyces hygroscopicus</name>
    <dbReference type="NCBI Taxonomy" id="1912"/>
    <lineage>
        <taxon>Bacteria</taxon>
        <taxon>Bacillati</taxon>
        <taxon>Actinomycetota</taxon>
        <taxon>Actinomycetes</taxon>
        <taxon>Kitasatosporales</taxon>
        <taxon>Streptomycetaceae</taxon>
        <taxon>Streptomyces</taxon>
        <taxon>Streptomyces violaceusniger group</taxon>
    </lineage>
</organism>
<comment type="caution">
    <text evidence="6">The sequence shown here is derived from an EMBL/GenBank/DDBJ whole genome shotgun (WGS) entry which is preliminary data.</text>
</comment>
<gene>
    <name evidence="6" type="ORF">TPA0910_84530</name>
</gene>
<evidence type="ECO:0000256" key="4">
    <source>
        <dbReference type="PROSITE-ProRule" id="PRU00335"/>
    </source>
</evidence>
<dbReference type="InterPro" id="IPR009057">
    <property type="entry name" value="Homeodomain-like_sf"/>
</dbReference>
<feature type="DNA-binding region" description="H-T-H motif" evidence="4">
    <location>
        <begin position="38"/>
        <end position="57"/>
    </location>
</feature>
<dbReference type="Gene3D" id="1.10.357.10">
    <property type="entry name" value="Tetracycline Repressor, domain 2"/>
    <property type="match status" value="1"/>
</dbReference>
<dbReference type="Pfam" id="PF00440">
    <property type="entry name" value="TetR_N"/>
    <property type="match status" value="1"/>
</dbReference>
<protein>
    <submittedName>
        <fullName evidence="6">TetR family transcriptional regulator</fullName>
    </submittedName>
</protein>
<dbReference type="InterPro" id="IPR050109">
    <property type="entry name" value="HTH-type_TetR-like_transc_reg"/>
</dbReference>
<dbReference type="InterPro" id="IPR041586">
    <property type="entry name" value="PsrA_TetR_C"/>
</dbReference>
<dbReference type="Pfam" id="PF17939">
    <property type="entry name" value="TetR_C_30"/>
    <property type="match status" value="1"/>
</dbReference>
<feature type="domain" description="HTH tetR-type" evidence="5">
    <location>
        <begin position="15"/>
        <end position="75"/>
    </location>
</feature>
<evidence type="ECO:0000256" key="2">
    <source>
        <dbReference type="ARBA" id="ARBA00023125"/>
    </source>
</evidence>
<evidence type="ECO:0000256" key="3">
    <source>
        <dbReference type="ARBA" id="ARBA00023163"/>
    </source>
</evidence>
<reference evidence="6" key="1">
    <citation type="submission" date="2024-05" db="EMBL/GenBank/DDBJ databases">
        <title>Whole genome shotgun sequence of Streptomyces hygroscopicus NBRC 113678.</title>
        <authorList>
            <person name="Komaki H."/>
            <person name="Tamura T."/>
        </authorList>
    </citation>
    <scope>NUCLEOTIDE SEQUENCE</scope>
    <source>
        <strain evidence="6">N11-34</strain>
    </source>
</reference>
<accession>A0ABQ3UEI8</accession>
<dbReference type="RefSeq" id="WP_030830460.1">
    <property type="nucleotide sequence ID" value="NZ_BNEK01000005.1"/>
</dbReference>
<keyword evidence="7" id="KW-1185">Reference proteome</keyword>
<sequence>MTTARSATATRKPPPGRAEQILRAGERVFARNGYHGTTMRQVADAAGVGLSLVVYHFKTKDRLYRGIFEARQYVNEERLARLEALRDPTAPDALDQLVSAFIDPVLALHDDPADVWFARLVLREASDPSSQERDIIAELFDPLARAFVAALERILPGRPPGFHAWAYLFSVGALTQSAFDDRITNIAGQPDPGSKHQFLRSYITAALRQG</sequence>
<name>A0ABQ3UEI8_STRHY</name>
<dbReference type="InterPro" id="IPR001647">
    <property type="entry name" value="HTH_TetR"/>
</dbReference>
<dbReference type="EMBL" id="BNEK01000005">
    <property type="protein sequence ID" value="GHJ34020.1"/>
    <property type="molecule type" value="Genomic_DNA"/>
</dbReference>
<evidence type="ECO:0000259" key="5">
    <source>
        <dbReference type="PROSITE" id="PS50977"/>
    </source>
</evidence>
<dbReference type="SUPFAM" id="SSF46689">
    <property type="entry name" value="Homeodomain-like"/>
    <property type="match status" value="1"/>
</dbReference>
<proteinExistence type="predicted"/>
<dbReference type="PANTHER" id="PTHR30055:SF234">
    <property type="entry name" value="HTH-TYPE TRANSCRIPTIONAL REGULATOR BETI"/>
    <property type="match status" value="1"/>
</dbReference>
<evidence type="ECO:0000256" key="1">
    <source>
        <dbReference type="ARBA" id="ARBA00023015"/>
    </source>
</evidence>
<keyword evidence="2 4" id="KW-0238">DNA-binding</keyword>
<dbReference type="Proteomes" id="UP001054854">
    <property type="component" value="Unassembled WGS sequence"/>
</dbReference>
<keyword evidence="1" id="KW-0805">Transcription regulation</keyword>
<dbReference type="PRINTS" id="PR00455">
    <property type="entry name" value="HTHTETR"/>
</dbReference>
<dbReference type="InterPro" id="IPR036271">
    <property type="entry name" value="Tet_transcr_reg_TetR-rel_C_sf"/>
</dbReference>
<dbReference type="SUPFAM" id="SSF48498">
    <property type="entry name" value="Tetracyclin repressor-like, C-terminal domain"/>
    <property type="match status" value="1"/>
</dbReference>
<keyword evidence="3" id="KW-0804">Transcription</keyword>
<dbReference type="PANTHER" id="PTHR30055">
    <property type="entry name" value="HTH-TYPE TRANSCRIPTIONAL REGULATOR RUTR"/>
    <property type="match status" value="1"/>
</dbReference>
<evidence type="ECO:0000313" key="7">
    <source>
        <dbReference type="Proteomes" id="UP001054854"/>
    </source>
</evidence>
<evidence type="ECO:0000313" key="6">
    <source>
        <dbReference type="EMBL" id="GHJ34020.1"/>
    </source>
</evidence>